<accession>A0A9W6QSH9</accession>
<proteinExistence type="predicted"/>
<gene>
    <name evidence="2" type="ORF">Aglo03_46050</name>
</gene>
<evidence type="ECO:0000313" key="3">
    <source>
        <dbReference type="Proteomes" id="UP001165042"/>
    </source>
</evidence>
<reference evidence="2" key="1">
    <citation type="submission" date="2023-02" db="EMBL/GenBank/DDBJ databases">
        <title>Actinokineospora globicatena NBRC 15670.</title>
        <authorList>
            <person name="Ichikawa N."/>
            <person name="Sato H."/>
            <person name="Tonouchi N."/>
        </authorList>
    </citation>
    <scope>NUCLEOTIDE SEQUENCE</scope>
    <source>
        <strain evidence="2">NBRC 15670</strain>
    </source>
</reference>
<feature type="compositionally biased region" description="Polar residues" evidence="1">
    <location>
        <begin position="29"/>
        <end position="53"/>
    </location>
</feature>
<dbReference type="AlphaFoldDB" id="A0A9W6QSH9"/>
<organism evidence="2 3">
    <name type="scientific">Actinokineospora globicatena</name>
    <dbReference type="NCBI Taxonomy" id="103729"/>
    <lineage>
        <taxon>Bacteria</taxon>
        <taxon>Bacillati</taxon>
        <taxon>Actinomycetota</taxon>
        <taxon>Actinomycetes</taxon>
        <taxon>Pseudonocardiales</taxon>
        <taxon>Pseudonocardiaceae</taxon>
        <taxon>Actinokineospora</taxon>
    </lineage>
</organism>
<dbReference type="EMBL" id="BSSD01000007">
    <property type="protein sequence ID" value="GLW93789.1"/>
    <property type="molecule type" value="Genomic_DNA"/>
</dbReference>
<sequence>MSLLIPKPTNANTADTPSNATTFHEIPNRGNTGAATPTTPKVTTGAVPTSTHPRSPEAYPTTSPGPPATATVVKSNNAISPVGINSELHRWCPRKALVPPSINSQAAPRLHRPTPITPGNTNPTHRNPTPIRPNPTHRATRALRAAPRTNRPRAKLPTQA</sequence>
<evidence type="ECO:0000256" key="1">
    <source>
        <dbReference type="SAM" id="MobiDB-lite"/>
    </source>
</evidence>
<name>A0A9W6QSH9_9PSEU</name>
<feature type="region of interest" description="Disordered" evidence="1">
    <location>
        <begin position="1"/>
        <end position="72"/>
    </location>
</feature>
<dbReference type="Proteomes" id="UP001165042">
    <property type="component" value="Unassembled WGS sequence"/>
</dbReference>
<keyword evidence="3" id="KW-1185">Reference proteome</keyword>
<protein>
    <submittedName>
        <fullName evidence="2">Uncharacterized protein</fullName>
    </submittedName>
</protein>
<comment type="caution">
    <text evidence="2">The sequence shown here is derived from an EMBL/GenBank/DDBJ whole genome shotgun (WGS) entry which is preliminary data.</text>
</comment>
<feature type="compositionally biased region" description="Polar residues" evidence="1">
    <location>
        <begin position="9"/>
        <end position="22"/>
    </location>
</feature>
<feature type="compositionally biased region" description="Low complexity" evidence="1">
    <location>
        <begin position="113"/>
        <end position="124"/>
    </location>
</feature>
<feature type="region of interest" description="Disordered" evidence="1">
    <location>
        <begin position="99"/>
        <end position="160"/>
    </location>
</feature>
<evidence type="ECO:0000313" key="2">
    <source>
        <dbReference type="EMBL" id="GLW93789.1"/>
    </source>
</evidence>